<accession>A0ABV9DZK4</accession>
<sequence>MPPEVLAALACAHCGAGLAPAGGALRCDQGHGFDVAREGYASLLTGRRPAGTGDTADMVAARQAFQEAGHYAPLARRISALTGEYAPAGGLVADIGAGTGRYLAAVLDDHPGAAGLALDVSKYALRRAAKAHPRAGAAACDAWRGLPMRDGTAAVLLNVFAPRDGAEFHRVLRPDGALIVAGPTTRHLAELTGALGLVTVDPRKEERMGRTLGERFAREHREELDVPLLLPHGDIATAVGMGPSARHLSAADLAERIAALPDPAPVTASFLVTVHRPRPIPHSPTAHRSPR</sequence>
<protein>
    <submittedName>
        <fullName evidence="3">RNA methyltransferase</fullName>
    </submittedName>
</protein>
<evidence type="ECO:0000313" key="4">
    <source>
        <dbReference type="Proteomes" id="UP001595923"/>
    </source>
</evidence>
<feature type="domain" description="Methyltransferase" evidence="1">
    <location>
        <begin position="92"/>
        <end position="176"/>
    </location>
</feature>
<dbReference type="EMBL" id="JBHSFQ010000019">
    <property type="protein sequence ID" value="MFC4563883.1"/>
    <property type="molecule type" value="Genomic_DNA"/>
</dbReference>
<dbReference type="InterPro" id="IPR041698">
    <property type="entry name" value="Methyltransf_25"/>
</dbReference>
<dbReference type="SUPFAM" id="SSF53335">
    <property type="entry name" value="S-adenosyl-L-methionine-dependent methyltransferases"/>
    <property type="match status" value="1"/>
</dbReference>
<dbReference type="GO" id="GO:0008168">
    <property type="term" value="F:methyltransferase activity"/>
    <property type="evidence" value="ECO:0007669"/>
    <property type="project" value="UniProtKB-KW"/>
</dbReference>
<evidence type="ECO:0000313" key="3">
    <source>
        <dbReference type="EMBL" id="MFC4563883.1"/>
    </source>
</evidence>
<feature type="domain" description="23S rRNA (guanine(745)-N(1))-methyltransferase N-terminal" evidence="2">
    <location>
        <begin position="10"/>
        <end position="44"/>
    </location>
</feature>
<dbReference type="GO" id="GO:0032259">
    <property type="term" value="P:methylation"/>
    <property type="evidence" value="ECO:0007669"/>
    <property type="project" value="UniProtKB-KW"/>
</dbReference>
<dbReference type="InterPro" id="IPR048647">
    <property type="entry name" value="RlmA_N"/>
</dbReference>
<dbReference type="Pfam" id="PF13649">
    <property type="entry name" value="Methyltransf_25"/>
    <property type="match status" value="1"/>
</dbReference>
<keyword evidence="3" id="KW-0489">Methyltransferase</keyword>
<organism evidence="3 4">
    <name type="scientific">Nocardiopsis mangrovi</name>
    <dbReference type="NCBI Taxonomy" id="1179818"/>
    <lineage>
        <taxon>Bacteria</taxon>
        <taxon>Bacillati</taxon>
        <taxon>Actinomycetota</taxon>
        <taxon>Actinomycetes</taxon>
        <taxon>Streptosporangiales</taxon>
        <taxon>Nocardiopsidaceae</taxon>
        <taxon>Nocardiopsis</taxon>
    </lineage>
</organism>
<dbReference type="CDD" id="cd02440">
    <property type="entry name" value="AdoMet_MTases"/>
    <property type="match status" value="1"/>
</dbReference>
<dbReference type="Gene3D" id="3.40.50.150">
    <property type="entry name" value="Vaccinia Virus protein VP39"/>
    <property type="match status" value="1"/>
</dbReference>
<dbReference type="PIRSF" id="PIRSF018249">
    <property type="entry name" value="MyrA_prd"/>
    <property type="match status" value="1"/>
</dbReference>
<dbReference type="InterPro" id="IPR016718">
    <property type="entry name" value="rRNA_m1G-MeTrfase_A_prd"/>
</dbReference>
<dbReference type="Proteomes" id="UP001595923">
    <property type="component" value="Unassembled WGS sequence"/>
</dbReference>
<gene>
    <name evidence="3" type="ORF">ACFO4E_18645</name>
</gene>
<keyword evidence="3" id="KW-0808">Transferase</keyword>
<proteinExistence type="predicted"/>
<dbReference type="InterPro" id="IPR029063">
    <property type="entry name" value="SAM-dependent_MTases_sf"/>
</dbReference>
<dbReference type="Pfam" id="PF21302">
    <property type="entry name" value="Zn_ribbon_RlmA"/>
    <property type="match status" value="1"/>
</dbReference>
<dbReference type="RefSeq" id="WP_378576722.1">
    <property type="nucleotide sequence ID" value="NZ_JBHSFQ010000019.1"/>
</dbReference>
<reference evidence="4" key="1">
    <citation type="journal article" date="2019" name="Int. J. Syst. Evol. Microbiol.">
        <title>The Global Catalogue of Microorganisms (GCM) 10K type strain sequencing project: providing services to taxonomists for standard genome sequencing and annotation.</title>
        <authorList>
            <consortium name="The Broad Institute Genomics Platform"/>
            <consortium name="The Broad Institute Genome Sequencing Center for Infectious Disease"/>
            <person name="Wu L."/>
            <person name="Ma J."/>
        </authorList>
    </citation>
    <scope>NUCLEOTIDE SEQUENCE [LARGE SCALE GENOMIC DNA]</scope>
    <source>
        <strain evidence="4">XZYJ18</strain>
    </source>
</reference>
<evidence type="ECO:0000259" key="1">
    <source>
        <dbReference type="Pfam" id="PF13649"/>
    </source>
</evidence>
<evidence type="ECO:0000259" key="2">
    <source>
        <dbReference type="Pfam" id="PF21302"/>
    </source>
</evidence>
<keyword evidence="4" id="KW-1185">Reference proteome</keyword>
<name>A0ABV9DZK4_9ACTN</name>
<comment type="caution">
    <text evidence="3">The sequence shown here is derived from an EMBL/GenBank/DDBJ whole genome shotgun (WGS) entry which is preliminary data.</text>
</comment>